<keyword evidence="3 4" id="KW-0408">Iron</keyword>
<comment type="caution">
    <text evidence="7">The sequence shown here is derived from an EMBL/GenBank/DDBJ whole genome shotgun (WGS) entry which is preliminary data.</text>
</comment>
<dbReference type="Pfam" id="PF00034">
    <property type="entry name" value="Cytochrom_C"/>
    <property type="match status" value="1"/>
</dbReference>
<evidence type="ECO:0000256" key="3">
    <source>
        <dbReference type="ARBA" id="ARBA00023004"/>
    </source>
</evidence>
<dbReference type="InterPro" id="IPR036909">
    <property type="entry name" value="Cyt_c-like_dom_sf"/>
</dbReference>
<dbReference type="EMBL" id="WAEL01000003">
    <property type="protein sequence ID" value="NID10325.1"/>
    <property type="molecule type" value="Genomic_DNA"/>
</dbReference>
<keyword evidence="2 4" id="KW-0479">Metal-binding</keyword>
<protein>
    <submittedName>
        <fullName evidence="7">C-type cytochrome</fullName>
    </submittedName>
</protein>
<feature type="region of interest" description="Disordered" evidence="5">
    <location>
        <begin position="297"/>
        <end position="326"/>
    </location>
</feature>
<evidence type="ECO:0000256" key="5">
    <source>
        <dbReference type="SAM" id="MobiDB-lite"/>
    </source>
</evidence>
<keyword evidence="1 4" id="KW-0349">Heme</keyword>
<dbReference type="SUPFAM" id="SSF46626">
    <property type="entry name" value="Cytochrome c"/>
    <property type="match status" value="2"/>
</dbReference>
<gene>
    <name evidence="7" type="ORF">F7231_09070</name>
</gene>
<feature type="domain" description="Cytochrome c" evidence="6">
    <location>
        <begin position="183"/>
        <end position="273"/>
    </location>
</feature>
<organism evidence="7 8">
    <name type="scientific">Fibrivirga algicola</name>
    <dbReference type="NCBI Taxonomy" id="2950420"/>
    <lineage>
        <taxon>Bacteria</taxon>
        <taxon>Pseudomonadati</taxon>
        <taxon>Bacteroidota</taxon>
        <taxon>Cytophagia</taxon>
        <taxon>Cytophagales</taxon>
        <taxon>Spirosomataceae</taxon>
        <taxon>Fibrivirga</taxon>
    </lineage>
</organism>
<name>A0ABX0QD73_9BACT</name>
<dbReference type="RefSeq" id="WP_166691688.1">
    <property type="nucleotide sequence ID" value="NZ_WAEL01000003.1"/>
</dbReference>
<dbReference type="PANTHER" id="PTHR35008:SF4">
    <property type="entry name" value="BLL4482 PROTEIN"/>
    <property type="match status" value="1"/>
</dbReference>
<dbReference type="PROSITE" id="PS51007">
    <property type="entry name" value="CYTC"/>
    <property type="match status" value="1"/>
</dbReference>
<reference evidence="8" key="2">
    <citation type="submission" date="2023-07" db="EMBL/GenBank/DDBJ databases">
        <authorList>
            <person name="Jung D.-H."/>
        </authorList>
    </citation>
    <scope>NUCLEOTIDE SEQUENCE [LARGE SCALE GENOMIC DNA]</scope>
    <source>
        <strain evidence="8">JA-25</strain>
    </source>
</reference>
<keyword evidence="8" id="KW-1185">Reference proteome</keyword>
<dbReference type="Pfam" id="PF21342">
    <property type="entry name" value="SoxA-TsdA_cyt-c"/>
    <property type="match status" value="1"/>
</dbReference>
<feature type="compositionally biased region" description="Basic and acidic residues" evidence="5">
    <location>
        <begin position="317"/>
        <end position="326"/>
    </location>
</feature>
<proteinExistence type="predicted"/>
<sequence length="326" mass="35897">MLTDGHIDRSIGALRRISMLLAGLFCTATLAGLSTTGDKPRGKMLAAARHSSYNDPALVQYGKELVTHTATYLGPRGKVARLSNGMNCQNCHLDAGTKFWGNNYRAVAATYPKFRERSGSVENVVKRVNDCIERSLNGKALDSNSREMKAFVAYIISVGQDVPKGDLPKGTGIWPLPYLDRAASPALGKRLYKQKCVTCHGATGQGVVAPDGTEYTYPPLWGSKSYNQGAGLFRISRLAGYIKTNMPLGASWETPLLSNDEAWDIAAYIESMPRPTKDLRHDWPNLAGKPIDHPFGPYTDPFPEEQHKYGPFAPIKKWQDQHKASR</sequence>
<dbReference type="PANTHER" id="PTHR35008">
    <property type="entry name" value="BLL4482 PROTEIN-RELATED"/>
    <property type="match status" value="1"/>
</dbReference>
<dbReference type="InterPro" id="IPR009056">
    <property type="entry name" value="Cyt_c-like_dom"/>
</dbReference>
<dbReference type="Gene3D" id="1.10.760.10">
    <property type="entry name" value="Cytochrome c-like domain"/>
    <property type="match status" value="2"/>
</dbReference>
<evidence type="ECO:0000259" key="6">
    <source>
        <dbReference type="PROSITE" id="PS51007"/>
    </source>
</evidence>
<dbReference type="Proteomes" id="UP000606008">
    <property type="component" value="Unassembled WGS sequence"/>
</dbReference>
<evidence type="ECO:0000256" key="2">
    <source>
        <dbReference type="ARBA" id="ARBA00022723"/>
    </source>
</evidence>
<dbReference type="InterPro" id="IPR051459">
    <property type="entry name" value="Cytochrome_c-type_DH"/>
</dbReference>
<accession>A0ABX0QD73</accession>
<evidence type="ECO:0000313" key="7">
    <source>
        <dbReference type="EMBL" id="NID10325.1"/>
    </source>
</evidence>
<reference evidence="8" key="1">
    <citation type="submission" date="2019-09" db="EMBL/GenBank/DDBJ databases">
        <authorList>
            <person name="Jung D.-H."/>
        </authorList>
    </citation>
    <scope>NUCLEOTIDE SEQUENCE [LARGE SCALE GENOMIC DNA]</scope>
    <source>
        <strain evidence="8">JA-25</strain>
    </source>
</reference>
<evidence type="ECO:0000256" key="4">
    <source>
        <dbReference type="PROSITE-ProRule" id="PRU00433"/>
    </source>
</evidence>
<evidence type="ECO:0000313" key="8">
    <source>
        <dbReference type="Proteomes" id="UP000606008"/>
    </source>
</evidence>
<evidence type="ECO:0000256" key="1">
    <source>
        <dbReference type="ARBA" id="ARBA00022617"/>
    </source>
</evidence>